<organism evidence="2 3">
    <name type="scientific">Catenaria anguillulae PL171</name>
    <dbReference type="NCBI Taxonomy" id="765915"/>
    <lineage>
        <taxon>Eukaryota</taxon>
        <taxon>Fungi</taxon>
        <taxon>Fungi incertae sedis</taxon>
        <taxon>Blastocladiomycota</taxon>
        <taxon>Blastocladiomycetes</taxon>
        <taxon>Blastocladiales</taxon>
        <taxon>Catenariaceae</taxon>
        <taxon>Catenaria</taxon>
    </lineage>
</organism>
<protein>
    <submittedName>
        <fullName evidence="2">Uncharacterized protein</fullName>
    </submittedName>
</protein>
<keyword evidence="3" id="KW-1185">Reference proteome</keyword>
<reference evidence="2 3" key="1">
    <citation type="submission" date="2016-07" db="EMBL/GenBank/DDBJ databases">
        <title>Pervasive Adenine N6-methylation of Active Genes in Fungi.</title>
        <authorList>
            <consortium name="DOE Joint Genome Institute"/>
            <person name="Mondo S.J."/>
            <person name="Dannebaum R.O."/>
            <person name="Kuo R.C."/>
            <person name="Labutti K."/>
            <person name="Haridas S."/>
            <person name="Kuo A."/>
            <person name="Salamov A."/>
            <person name="Ahrendt S.R."/>
            <person name="Lipzen A."/>
            <person name="Sullivan W."/>
            <person name="Andreopoulos W.B."/>
            <person name="Clum A."/>
            <person name="Lindquist E."/>
            <person name="Daum C."/>
            <person name="Ramamoorthy G.K."/>
            <person name="Gryganskyi A."/>
            <person name="Culley D."/>
            <person name="Magnuson J.K."/>
            <person name="James T.Y."/>
            <person name="O'Malley M.A."/>
            <person name="Stajich J.E."/>
            <person name="Spatafora J.W."/>
            <person name="Visel A."/>
            <person name="Grigoriev I.V."/>
        </authorList>
    </citation>
    <scope>NUCLEOTIDE SEQUENCE [LARGE SCALE GENOMIC DNA]</scope>
    <source>
        <strain evidence="2 3">PL171</strain>
    </source>
</reference>
<comment type="caution">
    <text evidence="2">The sequence shown here is derived from an EMBL/GenBank/DDBJ whole genome shotgun (WGS) entry which is preliminary data.</text>
</comment>
<dbReference type="Proteomes" id="UP000193411">
    <property type="component" value="Unassembled WGS sequence"/>
</dbReference>
<proteinExistence type="predicted"/>
<feature type="compositionally biased region" description="Low complexity" evidence="1">
    <location>
        <begin position="605"/>
        <end position="615"/>
    </location>
</feature>
<name>A0A1Y2H8W2_9FUNG</name>
<feature type="region of interest" description="Disordered" evidence="1">
    <location>
        <begin position="592"/>
        <end position="626"/>
    </location>
</feature>
<evidence type="ECO:0000313" key="2">
    <source>
        <dbReference type="EMBL" id="ORZ30444.1"/>
    </source>
</evidence>
<gene>
    <name evidence="2" type="ORF">BCR44DRAFT_1503788</name>
</gene>
<dbReference type="EMBL" id="MCFL01000085">
    <property type="protein sequence ID" value="ORZ30444.1"/>
    <property type="molecule type" value="Genomic_DNA"/>
</dbReference>
<sequence length="726" mass="79868">MTVILDPPPALGLLDLPEDVFRVVLSRRFLPPSALVEVACVSKASAAVALPELFTNLLIPSIATLPLIHSTLKAHPEHAQHVRSLTASRYLALSYRLDTHEPAIQKCRPYPDSPIISLDDAVAHLGPEQPFLDQLPMPWLVRIAQLCPHLSIVDWSYMDEFNAMCAYLTLGLGPLADILRERRGRFHCRSWPLTCVLVKDRCVTPEDYQSGNVRFEHDVYFVDSVDWGRRQVDVTDFGCSRASIGKDFCLVPFRRLVPLDEQASWSIGHALLRNSANKFDLINSGRWITSSWLKSKDNLWHNAGLAHGEDRVFDFSQAPTLVKGKITLGLPMIDLLDLLPDSFCALTHQHCTELIFDGADPGIAAATPDADKRPVIVTMIRILSTIANRPLEFVTALRFTSAYFVDESTAGSFMHVLAQGAPNLEQLDVLNTPCPPDYVLYHADALVRRYRFPGKLLQKLSVSTYVPDPADHVPSPTLSSPSGWKLAETHMPRSPPVRCLTTLELELTGPGVDSIDSRTAAKVAIHPDILRQLTSLTLQSVQLYLPPPHLAHPHSPSFMPLAHIDTRPYVPLTHAFTLPNLTQLNVTSNALPQNHIMPPKQRTSAAAATAATTATPGSPAMSKPTTPATVLPALCLGTDLMPDATDDLDDDSEMLATINALTAKRARARAQKAAAVLAKLNDRRAANERASRVEERVRREVGETDKMLAVVQESMAKLAESGARRT</sequence>
<evidence type="ECO:0000313" key="3">
    <source>
        <dbReference type="Proteomes" id="UP000193411"/>
    </source>
</evidence>
<accession>A0A1Y2H8W2</accession>
<dbReference type="AlphaFoldDB" id="A0A1Y2H8W2"/>
<evidence type="ECO:0000256" key="1">
    <source>
        <dbReference type="SAM" id="MobiDB-lite"/>
    </source>
</evidence>